<dbReference type="PROSITE" id="PS00356">
    <property type="entry name" value="HTH_LACI_1"/>
    <property type="match status" value="1"/>
</dbReference>
<dbReference type="InterPro" id="IPR001387">
    <property type="entry name" value="Cro/C1-type_HTH"/>
</dbReference>
<name>A0ABX0DJM7_9MICC</name>
<feature type="domain" description="HTH lacI-type" evidence="4">
    <location>
        <begin position="3"/>
        <end position="57"/>
    </location>
</feature>
<dbReference type="InterPro" id="IPR028082">
    <property type="entry name" value="Peripla_BP_I"/>
</dbReference>
<dbReference type="SUPFAM" id="SSF47413">
    <property type="entry name" value="lambda repressor-like DNA-binding domains"/>
    <property type="match status" value="1"/>
</dbReference>
<evidence type="ECO:0000259" key="5">
    <source>
        <dbReference type="PROSITE" id="PS50943"/>
    </source>
</evidence>
<evidence type="ECO:0000313" key="7">
    <source>
        <dbReference type="Proteomes" id="UP000479226"/>
    </source>
</evidence>
<protein>
    <submittedName>
        <fullName evidence="6">LacI family transcriptional regulator</fullName>
    </submittedName>
</protein>
<comment type="caution">
    <text evidence="6">The sequence shown here is derived from an EMBL/GenBank/DDBJ whole genome shotgun (WGS) entry which is preliminary data.</text>
</comment>
<dbReference type="PANTHER" id="PTHR30146:SF109">
    <property type="entry name" value="HTH-TYPE TRANSCRIPTIONAL REGULATOR GALS"/>
    <property type="match status" value="1"/>
</dbReference>
<dbReference type="Pfam" id="PF13377">
    <property type="entry name" value="Peripla_BP_3"/>
    <property type="match status" value="1"/>
</dbReference>
<dbReference type="CDD" id="cd01392">
    <property type="entry name" value="HTH_LacI"/>
    <property type="match status" value="1"/>
</dbReference>
<keyword evidence="1" id="KW-0805">Transcription regulation</keyword>
<evidence type="ECO:0000256" key="3">
    <source>
        <dbReference type="ARBA" id="ARBA00023163"/>
    </source>
</evidence>
<dbReference type="SMART" id="SM00354">
    <property type="entry name" value="HTH_LACI"/>
    <property type="match status" value="1"/>
</dbReference>
<reference evidence="6 7" key="1">
    <citation type="submission" date="2020-02" db="EMBL/GenBank/DDBJ databases">
        <title>Genome sequence of the type strain DSM 27180 of Arthrobacter silviterrae.</title>
        <authorList>
            <person name="Gao J."/>
            <person name="Sun J."/>
        </authorList>
    </citation>
    <scope>NUCLEOTIDE SEQUENCE [LARGE SCALE GENOMIC DNA]</scope>
    <source>
        <strain evidence="6 7">DSM 27180</strain>
    </source>
</reference>
<dbReference type="Gene3D" id="1.10.260.40">
    <property type="entry name" value="lambda repressor-like DNA-binding domains"/>
    <property type="match status" value="1"/>
</dbReference>
<dbReference type="EMBL" id="JAAKZI010000032">
    <property type="protein sequence ID" value="NGN84875.1"/>
    <property type="molecule type" value="Genomic_DNA"/>
</dbReference>
<dbReference type="SUPFAM" id="SSF53822">
    <property type="entry name" value="Periplasmic binding protein-like I"/>
    <property type="match status" value="1"/>
</dbReference>
<gene>
    <name evidence="6" type="ORF">G6N77_15645</name>
</gene>
<feature type="domain" description="HTH cro/C1-type" evidence="5">
    <location>
        <begin position="4"/>
        <end position="47"/>
    </location>
</feature>
<dbReference type="Pfam" id="PF00356">
    <property type="entry name" value="LacI"/>
    <property type="match status" value="1"/>
</dbReference>
<dbReference type="InterPro" id="IPR046335">
    <property type="entry name" value="LacI/GalR-like_sensor"/>
</dbReference>
<organism evidence="6 7">
    <name type="scientific">Arthrobacter silviterrae</name>
    <dbReference type="NCBI Taxonomy" id="2026658"/>
    <lineage>
        <taxon>Bacteria</taxon>
        <taxon>Bacillati</taxon>
        <taxon>Actinomycetota</taxon>
        <taxon>Actinomycetes</taxon>
        <taxon>Micrococcales</taxon>
        <taxon>Micrococcaceae</taxon>
        <taxon>Arthrobacter</taxon>
    </lineage>
</organism>
<evidence type="ECO:0000256" key="2">
    <source>
        <dbReference type="ARBA" id="ARBA00023125"/>
    </source>
</evidence>
<accession>A0ABX0DJM7</accession>
<keyword evidence="7" id="KW-1185">Reference proteome</keyword>
<evidence type="ECO:0000313" key="6">
    <source>
        <dbReference type="EMBL" id="NGN84875.1"/>
    </source>
</evidence>
<keyword evidence="3" id="KW-0804">Transcription</keyword>
<dbReference type="PROSITE" id="PS50932">
    <property type="entry name" value="HTH_LACI_2"/>
    <property type="match status" value="1"/>
</dbReference>
<dbReference type="InterPro" id="IPR000843">
    <property type="entry name" value="HTH_LacI"/>
</dbReference>
<keyword evidence="2" id="KW-0238">DNA-binding</keyword>
<dbReference type="PROSITE" id="PS50943">
    <property type="entry name" value="HTH_CROC1"/>
    <property type="match status" value="1"/>
</dbReference>
<dbReference type="RefSeq" id="WP_165183103.1">
    <property type="nucleotide sequence ID" value="NZ_JAAKZI010000032.1"/>
</dbReference>
<sequence length="339" mass="35837">MRATVKDVAARAGVSPKTVSNVVNGLVPVSERTRAKVEAALAELDYVPNLSARGLRNGRTGVIALALPDLATPYSAELAHHVVEVAHEQGFGVQIEETGRDPGREFELVTKARSNLIDGLILNPVDLDESAIRVGGNLPPMVLLGEVSQRRVDQVGVDNVGAAREMTLALAGTGRRRIAVLGCVDRRSSATALVRTEGYRLALQDAGIPHDPALEIACDEWTPAGSAAALADFLARHELPDALFCFTDSLAIGALSVLAASGHRVPEEILVAGFDDVADGQYAVPALTTISVDKRAMAENALRLLTERMADRRREPVQLALPYKLVVRASTGAISGPGA</sequence>
<dbReference type="Proteomes" id="UP000479226">
    <property type="component" value="Unassembled WGS sequence"/>
</dbReference>
<evidence type="ECO:0000256" key="1">
    <source>
        <dbReference type="ARBA" id="ARBA00023015"/>
    </source>
</evidence>
<dbReference type="PANTHER" id="PTHR30146">
    <property type="entry name" value="LACI-RELATED TRANSCRIPTIONAL REPRESSOR"/>
    <property type="match status" value="1"/>
</dbReference>
<proteinExistence type="predicted"/>
<dbReference type="Gene3D" id="3.40.50.2300">
    <property type="match status" value="2"/>
</dbReference>
<dbReference type="InterPro" id="IPR010982">
    <property type="entry name" value="Lambda_DNA-bd_dom_sf"/>
</dbReference>
<evidence type="ECO:0000259" key="4">
    <source>
        <dbReference type="PROSITE" id="PS50932"/>
    </source>
</evidence>
<dbReference type="CDD" id="cd06267">
    <property type="entry name" value="PBP1_LacI_sugar_binding-like"/>
    <property type="match status" value="1"/>
</dbReference>